<proteinExistence type="predicted"/>
<reference evidence="1" key="1">
    <citation type="journal article" date="2019" name="Sci. Rep.">
        <title>Draft genome of Tanacetum cinerariifolium, the natural source of mosquito coil.</title>
        <authorList>
            <person name="Yamashiro T."/>
            <person name="Shiraishi A."/>
            <person name="Satake H."/>
            <person name="Nakayama K."/>
        </authorList>
    </citation>
    <scope>NUCLEOTIDE SEQUENCE</scope>
</reference>
<accession>A0A699XPC7</accession>
<feature type="non-terminal residue" evidence="1">
    <location>
        <position position="81"/>
    </location>
</feature>
<gene>
    <name evidence="1" type="ORF">Tci_932099</name>
</gene>
<evidence type="ECO:0000313" key="1">
    <source>
        <dbReference type="EMBL" id="GFD60130.1"/>
    </source>
</evidence>
<protein>
    <submittedName>
        <fullName evidence="1">Uncharacterized protein</fullName>
    </submittedName>
</protein>
<dbReference type="EMBL" id="BKCJ011873857">
    <property type="protein sequence ID" value="GFD60130.1"/>
    <property type="molecule type" value="Genomic_DNA"/>
</dbReference>
<comment type="caution">
    <text evidence="1">The sequence shown here is derived from an EMBL/GenBank/DDBJ whole genome shotgun (WGS) entry which is preliminary data.</text>
</comment>
<dbReference type="AlphaFoldDB" id="A0A699XPC7"/>
<sequence>MADKVACIDRPPLLHPQIVAIYIPPTMLDCERSSALSAHQHHNPEGCATAFLALLRSARVSLLLPKSVRQNKAWRWPECLP</sequence>
<name>A0A699XPC7_TANCI</name>
<organism evidence="1">
    <name type="scientific">Tanacetum cinerariifolium</name>
    <name type="common">Dalmatian daisy</name>
    <name type="synonym">Chrysanthemum cinerariifolium</name>
    <dbReference type="NCBI Taxonomy" id="118510"/>
    <lineage>
        <taxon>Eukaryota</taxon>
        <taxon>Viridiplantae</taxon>
        <taxon>Streptophyta</taxon>
        <taxon>Embryophyta</taxon>
        <taxon>Tracheophyta</taxon>
        <taxon>Spermatophyta</taxon>
        <taxon>Magnoliopsida</taxon>
        <taxon>eudicotyledons</taxon>
        <taxon>Gunneridae</taxon>
        <taxon>Pentapetalae</taxon>
        <taxon>asterids</taxon>
        <taxon>campanulids</taxon>
        <taxon>Asterales</taxon>
        <taxon>Asteraceae</taxon>
        <taxon>Asteroideae</taxon>
        <taxon>Anthemideae</taxon>
        <taxon>Anthemidinae</taxon>
        <taxon>Tanacetum</taxon>
    </lineage>
</organism>